<proteinExistence type="predicted"/>
<dbReference type="PANTHER" id="PTHR43328:SF1">
    <property type="entry name" value="N-ACETYLTRANSFERASE DOMAIN-CONTAINING PROTEIN"/>
    <property type="match status" value="1"/>
</dbReference>
<accession>A0A2T3KRD6</accession>
<keyword evidence="2" id="KW-0808">Transferase</keyword>
<dbReference type="Gene3D" id="3.40.630.30">
    <property type="match status" value="1"/>
</dbReference>
<feature type="domain" description="N-acetyltransferase" evidence="1">
    <location>
        <begin position="2"/>
        <end position="161"/>
    </location>
</feature>
<name>A0A2T3KRD6_PHOLD</name>
<protein>
    <submittedName>
        <fullName evidence="2">N-acetyltransferase</fullName>
    </submittedName>
</protein>
<dbReference type="GO" id="GO:0016747">
    <property type="term" value="F:acyltransferase activity, transferring groups other than amino-acyl groups"/>
    <property type="evidence" value="ECO:0007669"/>
    <property type="project" value="InterPro"/>
</dbReference>
<evidence type="ECO:0000259" key="1">
    <source>
        <dbReference type="PROSITE" id="PS51186"/>
    </source>
</evidence>
<dbReference type="RefSeq" id="WP_008989532.1">
    <property type="nucleotide sequence ID" value="NZ_CP131574.1"/>
</dbReference>
<reference evidence="2 3" key="1">
    <citation type="submission" date="2018-03" db="EMBL/GenBank/DDBJ databases">
        <title>Whole genome sequencing of Histamine producing bacteria.</title>
        <authorList>
            <person name="Butler K."/>
        </authorList>
    </citation>
    <scope>NUCLEOTIDE SEQUENCE [LARGE SCALE GENOMIC DNA]</scope>
    <source>
        <strain evidence="2 3">Res.4.1</strain>
    </source>
</reference>
<dbReference type="PROSITE" id="PS51186">
    <property type="entry name" value="GNAT"/>
    <property type="match status" value="1"/>
</dbReference>
<dbReference type="InterPro" id="IPR000182">
    <property type="entry name" value="GNAT_dom"/>
</dbReference>
<evidence type="ECO:0000313" key="3">
    <source>
        <dbReference type="Proteomes" id="UP000240530"/>
    </source>
</evidence>
<gene>
    <name evidence="2" type="ORF">C0W93_17450</name>
</gene>
<dbReference type="EMBL" id="PYNS01000025">
    <property type="protein sequence ID" value="PSV08812.1"/>
    <property type="molecule type" value="Genomic_DNA"/>
</dbReference>
<dbReference type="AlphaFoldDB" id="A0A2T3KRD6"/>
<comment type="caution">
    <text evidence="2">The sequence shown here is derived from an EMBL/GenBank/DDBJ whole genome shotgun (WGS) entry which is preliminary data.</text>
</comment>
<sequence>MIEIKPFTKRDENAVKRIVVPKSQVRFASSAEDFIASATETMHLYVIYYHGKIIGFFKLDIAYSEKMKFCPINTLGLRTFVISQHYQGKGIGTAVIKRILHYTAVHYARYDAICLTVNCKNPAAKRCYEKSGFQLTGNLFLEGDFGPQEVMFAYNHHDLKS</sequence>
<dbReference type="InterPro" id="IPR016181">
    <property type="entry name" value="Acyl_CoA_acyltransferase"/>
</dbReference>
<dbReference type="CDD" id="cd04301">
    <property type="entry name" value="NAT_SF"/>
    <property type="match status" value="1"/>
</dbReference>
<dbReference type="PANTHER" id="PTHR43328">
    <property type="entry name" value="ACETYLTRANSFERASE-RELATED"/>
    <property type="match status" value="1"/>
</dbReference>
<evidence type="ECO:0000313" key="2">
    <source>
        <dbReference type="EMBL" id="PSV08812.1"/>
    </source>
</evidence>
<dbReference type="Proteomes" id="UP000240530">
    <property type="component" value="Unassembled WGS sequence"/>
</dbReference>
<dbReference type="SUPFAM" id="SSF55729">
    <property type="entry name" value="Acyl-CoA N-acyltransferases (Nat)"/>
    <property type="match status" value="1"/>
</dbReference>
<dbReference type="Pfam" id="PF00583">
    <property type="entry name" value="Acetyltransf_1"/>
    <property type="match status" value="1"/>
</dbReference>
<organism evidence="2 3">
    <name type="scientific">Photobacterium leiognathi subsp. mandapamensis</name>
    <name type="common">Photobacterium mandapamensis</name>
    <dbReference type="NCBI Taxonomy" id="48408"/>
    <lineage>
        <taxon>Bacteria</taxon>
        <taxon>Pseudomonadati</taxon>
        <taxon>Pseudomonadota</taxon>
        <taxon>Gammaproteobacteria</taxon>
        <taxon>Vibrionales</taxon>
        <taxon>Vibrionaceae</taxon>
        <taxon>Photobacterium</taxon>
    </lineage>
</organism>